<dbReference type="Gene3D" id="3.40.50.300">
    <property type="entry name" value="P-loop containing nucleotide triphosphate hydrolases"/>
    <property type="match status" value="1"/>
</dbReference>
<dbReference type="SMART" id="SM00382">
    <property type="entry name" value="AAA"/>
    <property type="match status" value="1"/>
</dbReference>
<dbReference type="PANTHER" id="PTHR43581:SF2">
    <property type="entry name" value="EXCINUCLEASE ATPASE SUBUNIT"/>
    <property type="match status" value="1"/>
</dbReference>
<dbReference type="Pfam" id="PF13175">
    <property type="entry name" value="AAA_15"/>
    <property type="match status" value="1"/>
</dbReference>
<dbReference type="RefSeq" id="WP_015709150.1">
    <property type="nucleotide sequence ID" value="NC_015578.1"/>
</dbReference>
<dbReference type="SUPFAM" id="SSF52540">
    <property type="entry name" value="P-loop containing nucleoside triphosphate hydrolases"/>
    <property type="match status" value="1"/>
</dbReference>
<evidence type="ECO:0000313" key="2">
    <source>
        <dbReference type="EMBL" id="AEF83946.1"/>
    </source>
</evidence>
<evidence type="ECO:0000313" key="3">
    <source>
        <dbReference type="Proteomes" id="UP000009223"/>
    </source>
</evidence>
<dbReference type="InterPro" id="IPR051396">
    <property type="entry name" value="Bact_Antivir_Def_Nuclease"/>
</dbReference>
<organism evidence="2 3">
    <name type="scientific">Treponema primitia (strain ATCC BAA-887 / DSM 12427 / ZAS-2)</name>
    <dbReference type="NCBI Taxonomy" id="545694"/>
    <lineage>
        <taxon>Bacteria</taxon>
        <taxon>Pseudomonadati</taxon>
        <taxon>Spirochaetota</taxon>
        <taxon>Spirochaetia</taxon>
        <taxon>Spirochaetales</taxon>
        <taxon>Treponemataceae</taxon>
        <taxon>Treponema</taxon>
    </lineage>
</organism>
<dbReference type="KEGG" id="tpi:TREPR_0900"/>
<accession>F5YI91</accession>
<dbReference type="InterPro" id="IPR041685">
    <property type="entry name" value="AAA_GajA/Old/RecF-like"/>
</dbReference>
<name>F5YI91_TREPZ</name>
<evidence type="ECO:0000259" key="1">
    <source>
        <dbReference type="SMART" id="SM00382"/>
    </source>
</evidence>
<dbReference type="HOGENOM" id="CLU_450465_0_0_12"/>
<dbReference type="Proteomes" id="UP000009223">
    <property type="component" value="Chromosome"/>
</dbReference>
<dbReference type="STRING" id="545694.TREPR_0900"/>
<dbReference type="eggNOG" id="COG3950">
    <property type="taxonomic scope" value="Bacteria"/>
</dbReference>
<dbReference type="InterPro" id="IPR027417">
    <property type="entry name" value="P-loop_NTPase"/>
</dbReference>
<protein>
    <submittedName>
        <fullName evidence="2">AAA ATPase</fullName>
    </submittedName>
</protein>
<dbReference type="CDD" id="cd00267">
    <property type="entry name" value="ABC_ATPase"/>
    <property type="match status" value="1"/>
</dbReference>
<reference evidence="3" key="1">
    <citation type="submission" date="2009-12" db="EMBL/GenBank/DDBJ databases">
        <title>Complete sequence of Treponema primitia strain ZAS-2.</title>
        <authorList>
            <person name="Tetu S.G."/>
            <person name="Matson E."/>
            <person name="Ren Q."/>
            <person name="Seshadri R."/>
            <person name="Elbourne L."/>
            <person name="Hassan K.A."/>
            <person name="Durkin A."/>
            <person name="Radune D."/>
            <person name="Mohamoud Y."/>
            <person name="Shay R."/>
            <person name="Jin S."/>
            <person name="Zhang X."/>
            <person name="Lucey K."/>
            <person name="Ballor N.R."/>
            <person name="Ottesen E."/>
            <person name="Rosenthal R."/>
            <person name="Allen A."/>
            <person name="Leadbetter J.R."/>
            <person name="Paulsen I.T."/>
        </authorList>
    </citation>
    <scope>NUCLEOTIDE SEQUENCE [LARGE SCALE GENOMIC DNA]</scope>
    <source>
        <strain evidence="3">ATCC BAA-887 / DSM 12427 / ZAS-2</strain>
    </source>
</reference>
<feature type="domain" description="AAA+ ATPase" evidence="1">
    <location>
        <begin position="25"/>
        <end position="352"/>
    </location>
</feature>
<dbReference type="EMBL" id="CP001843">
    <property type="protein sequence ID" value="AEF83946.1"/>
    <property type="molecule type" value="Genomic_DNA"/>
</dbReference>
<proteinExistence type="predicted"/>
<dbReference type="PANTHER" id="PTHR43581">
    <property type="entry name" value="ATP/GTP PHOSPHATASE"/>
    <property type="match status" value="1"/>
</dbReference>
<gene>
    <name evidence="2" type="ordered locus">TREPR_0900</name>
</gene>
<dbReference type="InterPro" id="IPR003593">
    <property type="entry name" value="AAA+_ATPase"/>
</dbReference>
<dbReference type="AlphaFoldDB" id="F5YI91"/>
<sequence>MADKISIKINQDVPDSQIKKCEFKLPYFTILTGKNGTGKTHLIEAINNQNCTIVNANDGKICQKIKYIKFAALRADINEVYNSSEIHNVFENIKNSYDQALVNHPNNPEPIDIINETVGNLCMNFGYSQNKINNLTTLFEKAILSSGGNFRKLNIDYISENFDVTLLENNNDLFIANITGIFSYYHRMEIVNKLKKIEATEKRYSKNFYLSDREFVQKYGKAPWDSINTVLSVLELPYMVTKPEQYETDFVFHLKLKDISTGIEISPSKLSTGEQVLMSLAMAKYNSGRDFEKIDLLLIDEPDAGLHPSMSKKMIEILKRDIVDSGIPVIISSHSPTTIVAADNENIYEKERGISIPKQSTIQEAIEILTKDIPFLEVSMNQTRQIFVESEYDASSFDKISHIFCKNLNSLNLVFLPTKGKKENGANCENVKFILNRCKDNPNIYGIIDGDAKREQADNSKLLILGNGKRYAIENYILDPLLMGLWFIKIGKREPLHFDLTFSSYAETMNNLDEISAQKIINKVLTDIEMISGEKVTYLTFNNWTLSITNVFCKCQGHEAEGESYRKYDFLNPNISQYKGDYLKKEVIKSIWTDCYQYSPKEIYDTLKNIR</sequence>
<reference evidence="2 3" key="2">
    <citation type="journal article" date="2011" name="ISME J.">
        <title>RNA-seq reveals cooperative metabolic interactions between two termite-gut spirochete species in co-culture.</title>
        <authorList>
            <person name="Rosenthal A.Z."/>
            <person name="Matson E.G."/>
            <person name="Eldar A."/>
            <person name="Leadbetter J.R."/>
        </authorList>
    </citation>
    <scope>NUCLEOTIDE SEQUENCE [LARGE SCALE GENOMIC DNA]</scope>
    <source>
        <strain evidence="3">ATCC BAA-887 / DSM 12427 / ZAS-2</strain>
    </source>
</reference>
<keyword evidence="3" id="KW-1185">Reference proteome</keyword>